<comment type="caution">
    <text evidence="12">The sequence shown here is derived from an EMBL/GenBank/DDBJ whole genome shotgun (WGS) entry which is preliminary data.</text>
</comment>
<evidence type="ECO:0000256" key="3">
    <source>
        <dbReference type="ARBA" id="ARBA00012438"/>
    </source>
</evidence>
<evidence type="ECO:0000256" key="4">
    <source>
        <dbReference type="ARBA" id="ARBA00022553"/>
    </source>
</evidence>
<dbReference type="SUPFAM" id="SSF52172">
    <property type="entry name" value="CheY-like"/>
    <property type="match status" value="1"/>
</dbReference>
<feature type="domain" description="Histidine kinase" evidence="9">
    <location>
        <begin position="376"/>
        <end position="593"/>
    </location>
</feature>
<dbReference type="InterPro" id="IPR005467">
    <property type="entry name" value="His_kinase_dom"/>
</dbReference>
<keyword evidence="8" id="KW-0812">Transmembrane</keyword>
<keyword evidence="13" id="KW-1185">Reference proteome</keyword>
<dbReference type="PANTHER" id="PTHR43065">
    <property type="entry name" value="SENSOR HISTIDINE KINASE"/>
    <property type="match status" value="1"/>
</dbReference>
<evidence type="ECO:0000256" key="5">
    <source>
        <dbReference type="ARBA" id="ARBA00022679"/>
    </source>
</evidence>
<dbReference type="Proteomes" id="UP000529637">
    <property type="component" value="Unassembled WGS sequence"/>
</dbReference>
<feature type="modified residue" description="4-aspartylphosphate" evidence="7">
    <location>
        <position position="667"/>
    </location>
</feature>
<comment type="subcellular location">
    <subcellularLocation>
        <location evidence="2">Membrane</location>
    </subcellularLocation>
</comment>
<dbReference type="InterPro" id="IPR036097">
    <property type="entry name" value="HisK_dim/P_sf"/>
</dbReference>
<dbReference type="Gene3D" id="3.30.565.10">
    <property type="entry name" value="Histidine kinase-like ATPase, C-terminal domain"/>
    <property type="match status" value="1"/>
</dbReference>
<dbReference type="CDD" id="cd18774">
    <property type="entry name" value="PDC2_HK_sensor"/>
    <property type="match status" value="1"/>
</dbReference>
<evidence type="ECO:0000313" key="13">
    <source>
        <dbReference type="Proteomes" id="UP000529637"/>
    </source>
</evidence>
<dbReference type="EC" id="2.7.13.3" evidence="3"/>
<dbReference type="Gene3D" id="3.40.50.2300">
    <property type="match status" value="1"/>
</dbReference>
<dbReference type="InterPro" id="IPR004358">
    <property type="entry name" value="Sig_transdc_His_kin-like_C"/>
</dbReference>
<protein>
    <recommendedName>
        <fullName evidence="3">histidine kinase</fullName>
        <ecNumber evidence="3">2.7.13.3</ecNumber>
    </recommendedName>
</protein>
<evidence type="ECO:0000259" key="10">
    <source>
        <dbReference type="PROSITE" id="PS50110"/>
    </source>
</evidence>
<accession>A0A7Y6NLX2</accession>
<dbReference type="AlphaFoldDB" id="A0A7Y6NLX2"/>
<dbReference type="PANTHER" id="PTHR43065:SF49">
    <property type="entry name" value="HISTIDINE KINASE"/>
    <property type="match status" value="1"/>
</dbReference>
<dbReference type="InterPro" id="IPR001789">
    <property type="entry name" value="Sig_transdc_resp-reg_receiver"/>
</dbReference>
<dbReference type="RefSeq" id="WP_176067581.1">
    <property type="nucleotide sequence ID" value="NZ_JABWMJ010000003.1"/>
</dbReference>
<feature type="transmembrane region" description="Helical" evidence="8">
    <location>
        <begin position="271"/>
        <end position="289"/>
    </location>
</feature>
<dbReference type="SUPFAM" id="SSF55874">
    <property type="entry name" value="ATPase domain of HSP90 chaperone/DNA topoisomerase II/histidine kinase"/>
    <property type="match status" value="1"/>
</dbReference>
<evidence type="ECO:0000256" key="7">
    <source>
        <dbReference type="PROSITE-ProRule" id="PRU00169"/>
    </source>
</evidence>
<evidence type="ECO:0000259" key="11">
    <source>
        <dbReference type="PROSITE" id="PS50885"/>
    </source>
</evidence>
<evidence type="ECO:0000256" key="6">
    <source>
        <dbReference type="ARBA" id="ARBA00022777"/>
    </source>
</evidence>
<feature type="domain" description="HAMP" evidence="11">
    <location>
        <begin position="290"/>
        <end position="341"/>
    </location>
</feature>
<evidence type="ECO:0000259" key="9">
    <source>
        <dbReference type="PROSITE" id="PS50109"/>
    </source>
</evidence>
<dbReference type="Gene3D" id="3.30.450.20">
    <property type="entry name" value="PAS domain"/>
    <property type="match status" value="1"/>
</dbReference>
<evidence type="ECO:0000313" key="12">
    <source>
        <dbReference type="EMBL" id="NUZ05529.1"/>
    </source>
</evidence>
<feature type="domain" description="Response regulatory" evidence="10">
    <location>
        <begin position="616"/>
        <end position="728"/>
    </location>
</feature>
<reference evidence="12 13" key="1">
    <citation type="submission" date="2020-06" db="EMBL/GenBank/DDBJ databases">
        <title>Schlegella sp. ID0723 isolated from air conditioner.</title>
        <authorList>
            <person name="Kim D.Y."/>
            <person name="Kim D.-U."/>
        </authorList>
    </citation>
    <scope>NUCLEOTIDE SEQUENCE [LARGE SCALE GENOMIC DNA]</scope>
    <source>
        <strain evidence="12 13">ID0723</strain>
    </source>
</reference>
<name>A0A7Y6NLX2_9BURK</name>
<evidence type="ECO:0000256" key="8">
    <source>
        <dbReference type="SAM" id="Phobius"/>
    </source>
</evidence>
<keyword evidence="8" id="KW-0472">Membrane</keyword>
<dbReference type="InterPro" id="IPR003660">
    <property type="entry name" value="HAMP_dom"/>
</dbReference>
<keyword evidence="5" id="KW-0808">Transferase</keyword>
<dbReference type="Pfam" id="PF02518">
    <property type="entry name" value="HATPase_c"/>
    <property type="match status" value="1"/>
</dbReference>
<gene>
    <name evidence="12" type="ORF">HQN59_07110</name>
</gene>
<dbReference type="Gene3D" id="1.10.287.130">
    <property type="match status" value="1"/>
</dbReference>
<dbReference type="InterPro" id="IPR011006">
    <property type="entry name" value="CheY-like_superfamily"/>
</dbReference>
<keyword evidence="4 7" id="KW-0597">Phosphoprotein</keyword>
<evidence type="ECO:0000256" key="1">
    <source>
        <dbReference type="ARBA" id="ARBA00000085"/>
    </source>
</evidence>
<dbReference type="GO" id="GO:0016020">
    <property type="term" value="C:membrane"/>
    <property type="evidence" value="ECO:0007669"/>
    <property type="project" value="UniProtKB-SubCell"/>
</dbReference>
<dbReference type="SMART" id="SM00448">
    <property type="entry name" value="REC"/>
    <property type="match status" value="1"/>
</dbReference>
<dbReference type="EMBL" id="JABWMJ010000003">
    <property type="protein sequence ID" value="NUZ05529.1"/>
    <property type="molecule type" value="Genomic_DNA"/>
</dbReference>
<keyword evidence="6" id="KW-0418">Kinase</keyword>
<dbReference type="InterPro" id="IPR036890">
    <property type="entry name" value="HATPase_C_sf"/>
</dbReference>
<comment type="catalytic activity">
    <reaction evidence="1">
        <text>ATP + protein L-histidine = ADP + protein N-phospho-L-histidine.</text>
        <dbReference type="EC" id="2.7.13.3"/>
    </reaction>
</comment>
<dbReference type="CDD" id="cd00156">
    <property type="entry name" value="REC"/>
    <property type="match status" value="1"/>
</dbReference>
<dbReference type="Pfam" id="PF00072">
    <property type="entry name" value="Response_reg"/>
    <property type="match status" value="1"/>
</dbReference>
<dbReference type="PROSITE" id="PS50109">
    <property type="entry name" value="HIS_KIN"/>
    <property type="match status" value="1"/>
</dbReference>
<keyword evidence="8" id="KW-1133">Transmembrane helix</keyword>
<evidence type="ECO:0000256" key="2">
    <source>
        <dbReference type="ARBA" id="ARBA00004370"/>
    </source>
</evidence>
<dbReference type="SMART" id="SM00387">
    <property type="entry name" value="HATPase_c"/>
    <property type="match status" value="1"/>
</dbReference>
<proteinExistence type="predicted"/>
<organism evidence="12 13">
    <name type="scientific">Piscinibacter koreensis</name>
    <dbReference type="NCBI Taxonomy" id="2742824"/>
    <lineage>
        <taxon>Bacteria</taxon>
        <taxon>Pseudomonadati</taxon>
        <taxon>Pseudomonadota</taxon>
        <taxon>Betaproteobacteria</taxon>
        <taxon>Burkholderiales</taxon>
        <taxon>Sphaerotilaceae</taxon>
        <taxon>Piscinibacter</taxon>
    </lineage>
</organism>
<dbReference type="InterPro" id="IPR003594">
    <property type="entry name" value="HATPase_dom"/>
</dbReference>
<dbReference type="GO" id="GO:0000155">
    <property type="term" value="F:phosphorelay sensor kinase activity"/>
    <property type="evidence" value="ECO:0007669"/>
    <property type="project" value="InterPro"/>
</dbReference>
<sequence length="738" mass="78676">MALAIALPGLLASLWIIGRTYASETATLEQGLRDTTRALSLVIERELARRETIARMLSESPYLDAAPNLAPADLANFYAQAQRATQGIDGWIVLSTPDQQLINSRRPLGEPLPQRVPGQPPLYPFATDKPLLSGLATGRINGELAASMQVPVIRNGSAPLNVGLTVRPAEMQRLIDEQKLPAGWNAAIIDSTGLIVARRPDPQRWVGLPSSNNLQSRMKASASGFFESVTLEGVPSMAFFSKSTIYGWAFVISVPRAAYGNNLRRSLGETAAGALLLILAAIGGAVFVARRISRPIYRLRDQARRVEAGEVVEAEKTGLAEADTVSAALAQASQAIARSRIELEEKVTAATNLTRDAQKQLSQSQRLEALGQLTGGVAHDVNNLLAVIDNSAYVLERRPPGSDNSAQWAAIARAIDVGRRLTGHLLRFARWNVVRPEVINLATFLPSLSEILKTALGSMIKVSMRVEPSTRTIQADPSELELALINLAVNSRDAMPDGGEFIVVARNATDEEAKGLAPGQYVVIAVSDTGSGIAPEIRDRVFDPFFTTKGLGQGTGLGLSQIHGFCTQAGGTARILASSPAGTTILLLLPVSGAEPSAAEPSDNAPEGAEVPQNRELLLVEDNAELGQATETLLTLFGYAVTRASSAEEAIELIDAGDKRFDLVLSDVVMPGGMNGISFARYLQANVPGLPIILITGYAARIQDAHGFEVLRKPCAPEMLLAALRRVERNAASGKAAE</sequence>
<dbReference type="Gene3D" id="6.10.340.10">
    <property type="match status" value="1"/>
</dbReference>
<dbReference type="SUPFAM" id="SSF47384">
    <property type="entry name" value="Homodimeric domain of signal transducing histidine kinase"/>
    <property type="match status" value="1"/>
</dbReference>
<dbReference type="PROSITE" id="PS50885">
    <property type="entry name" value="HAMP"/>
    <property type="match status" value="1"/>
</dbReference>
<dbReference type="PROSITE" id="PS50110">
    <property type="entry name" value="RESPONSE_REGULATORY"/>
    <property type="match status" value="1"/>
</dbReference>
<dbReference type="PRINTS" id="PR00344">
    <property type="entry name" value="BCTRLSENSOR"/>
</dbReference>